<keyword evidence="2" id="KW-1185">Reference proteome</keyword>
<gene>
    <name evidence="1" type="ORF">LTS18_005600</name>
</gene>
<dbReference type="Proteomes" id="UP001186974">
    <property type="component" value="Unassembled WGS sequence"/>
</dbReference>
<name>A0ACC3DQY9_9PEZI</name>
<proteinExistence type="predicted"/>
<reference evidence="1" key="1">
    <citation type="submission" date="2024-09" db="EMBL/GenBank/DDBJ databases">
        <title>Black Yeasts Isolated from many extreme environments.</title>
        <authorList>
            <person name="Coleine C."/>
            <person name="Stajich J.E."/>
            <person name="Selbmann L."/>
        </authorList>
    </citation>
    <scope>NUCLEOTIDE SEQUENCE</scope>
    <source>
        <strain evidence="1">CCFEE 5737</strain>
    </source>
</reference>
<comment type="caution">
    <text evidence="1">The sequence shown here is derived from an EMBL/GenBank/DDBJ whole genome shotgun (WGS) entry which is preliminary data.</text>
</comment>
<sequence length="645" mass="70725">MTDQREQYSLRKREDIQAPTRFEDELESYYDTPRRRFGRGPQQTRPCRDIAVHYPKYNPNLPLAAFPSKELKDLRPVSDQSRHVTNVAQPRRVPETSQNFSVEAMILRHTRKRRKKNVIIHRNEDGQLSDATKLLRPPKPTYTPDKFDIQYSDDDLPEEEIEPVKFRSLHMAIQANIISAMLDDVAAQRRCYRKEDLTLAEYAPRVLLGLKKSEVDKVFIELEPLRNTTAVLPIFRDIHLAKEFLRREELPLGLIGDYFDEEGDMVDLSAANGLGAQQPLPPSASPSPSPSPTTARPHPRSTATVVDLGSPEPSDTEVEMSDAPPSVPPSRPRWELPQPPDSLPTPSGAFSSLISPQWLPPSLHLLNPEASPPKRSRGRPRKSDRGPSPLGQPPTTSVRPLLPAKSSPMWPAPAADFARRDERSSSVISTGDTPTTSFADSHGRRRDSGASSAASTGNRPTQHASQSLPTIDPNFGGSSTNNNETPSTRPLSFAFSAPSTIHDPRPDFRAPTATMIPRAQNRPPPPNTGQSMNLDYKHVSHPHRGSSPSGSAQAELQAIREASAERKRRARASTAPGGVEGSGKIADGCATGNTRSIGYAGNTGDGSDGVAKRTKGGAGHKVLLGNEVVKKRNTQPAPKKKKVNE</sequence>
<accession>A0ACC3DQY9</accession>
<evidence type="ECO:0000313" key="2">
    <source>
        <dbReference type="Proteomes" id="UP001186974"/>
    </source>
</evidence>
<evidence type="ECO:0000313" key="1">
    <source>
        <dbReference type="EMBL" id="KAK3079152.1"/>
    </source>
</evidence>
<organism evidence="1 2">
    <name type="scientific">Coniosporium uncinatum</name>
    <dbReference type="NCBI Taxonomy" id="93489"/>
    <lineage>
        <taxon>Eukaryota</taxon>
        <taxon>Fungi</taxon>
        <taxon>Dikarya</taxon>
        <taxon>Ascomycota</taxon>
        <taxon>Pezizomycotina</taxon>
        <taxon>Dothideomycetes</taxon>
        <taxon>Dothideomycetes incertae sedis</taxon>
        <taxon>Coniosporium</taxon>
    </lineage>
</organism>
<protein>
    <submittedName>
        <fullName evidence="1">Uncharacterized protein</fullName>
    </submittedName>
</protein>
<dbReference type="EMBL" id="JAWDJW010001338">
    <property type="protein sequence ID" value="KAK3079152.1"/>
    <property type="molecule type" value="Genomic_DNA"/>
</dbReference>